<name>A0ACB0YHJ1_MELEN</name>
<proteinExistence type="predicted"/>
<comment type="caution">
    <text evidence="1">The sequence shown here is derived from an EMBL/GenBank/DDBJ whole genome shotgun (WGS) entry which is preliminary data.</text>
</comment>
<dbReference type="Proteomes" id="UP001497535">
    <property type="component" value="Unassembled WGS sequence"/>
</dbReference>
<organism evidence="1 2">
    <name type="scientific">Meloidogyne enterolobii</name>
    <name type="common">Root-knot nematode worm</name>
    <name type="synonym">Meloidogyne mayaguensis</name>
    <dbReference type="NCBI Taxonomy" id="390850"/>
    <lineage>
        <taxon>Eukaryota</taxon>
        <taxon>Metazoa</taxon>
        <taxon>Ecdysozoa</taxon>
        <taxon>Nematoda</taxon>
        <taxon>Chromadorea</taxon>
        <taxon>Rhabditida</taxon>
        <taxon>Tylenchina</taxon>
        <taxon>Tylenchomorpha</taxon>
        <taxon>Tylenchoidea</taxon>
        <taxon>Meloidogynidae</taxon>
        <taxon>Meloidogyninae</taxon>
        <taxon>Meloidogyne</taxon>
    </lineage>
</organism>
<gene>
    <name evidence="1" type="ORF">MENTE1834_LOCUS12180</name>
</gene>
<sequence>MLKILNNFIFNKIGGNNFVWKRLYLTKQNVSGGKRNFELKLEELKNCVNSIPLAEGFDLSLVLKNFSLINFYFLTDNLQNNELITKQFNLNRISRK</sequence>
<dbReference type="EMBL" id="CAVMJV010000012">
    <property type="protein sequence ID" value="CAK5046776.1"/>
    <property type="molecule type" value="Genomic_DNA"/>
</dbReference>
<reference evidence="1" key="1">
    <citation type="submission" date="2023-11" db="EMBL/GenBank/DDBJ databases">
        <authorList>
            <person name="Poullet M."/>
        </authorList>
    </citation>
    <scope>NUCLEOTIDE SEQUENCE</scope>
    <source>
        <strain evidence="1">E1834</strain>
    </source>
</reference>
<keyword evidence="2" id="KW-1185">Reference proteome</keyword>
<protein>
    <submittedName>
        <fullName evidence="1">Uncharacterized protein</fullName>
    </submittedName>
</protein>
<evidence type="ECO:0000313" key="2">
    <source>
        <dbReference type="Proteomes" id="UP001497535"/>
    </source>
</evidence>
<evidence type="ECO:0000313" key="1">
    <source>
        <dbReference type="EMBL" id="CAK5046776.1"/>
    </source>
</evidence>
<accession>A0ACB0YHJ1</accession>